<evidence type="ECO:0000313" key="3">
    <source>
        <dbReference type="Proteomes" id="UP001597294"/>
    </source>
</evidence>
<keyword evidence="1" id="KW-0732">Signal</keyword>
<dbReference type="EMBL" id="JBHUII010000004">
    <property type="protein sequence ID" value="MFD2205449.1"/>
    <property type="molecule type" value="Genomic_DNA"/>
</dbReference>
<organism evidence="2 3">
    <name type="scientific">Kiloniella antarctica</name>
    <dbReference type="NCBI Taxonomy" id="1550907"/>
    <lineage>
        <taxon>Bacteria</taxon>
        <taxon>Pseudomonadati</taxon>
        <taxon>Pseudomonadota</taxon>
        <taxon>Alphaproteobacteria</taxon>
        <taxon>Rhodospirillales</taxon>
        <taxon>Kiloniellaceae</taxon>
        <taxon>Kiloniella</taxon>
    </lineage>
</organism>
<protein>
    <submittedName>
        <fullName evidence="2">Uncharacterized protein</fullName>
    </submittedName>
</protein>
<reference evidence="3" key="1">
    <citation type="journal article" date="2019" name="Int. J. Syst. Evol. Microbiol.">
        <title>The Global Catalogue of Microorganisms (GCM) 10K type strain sequencing project: providing services to taxonomists for standard genome sequencing and annotation.</title>
        <authorList>
            <consortium name="The Broad Institute Genomics Platform"/>
            <consortium name="The Broad Institute Genome Sequencing Center for Infectious Disease"/>
            <person name="Wu L."/>
            <person name="Ma J."/>
        </authorList>
    </citation>
    <scope>NUCLEOTIDE SEQUENCE [LARGE SCALE GENOMIC DNA]</scope>
    <source>
        <strain evidence="3">CGMCC 4.7192</strain>
    </source>
</reference>
<feature type="chain" id="PRO_5047305730" evidence="1">
    <location>
        <begin position="26"/>
        <end position="173"/>
    </location>
</feature>
<evidence type="ECO:0000256" key="1">
    <source>
        <dbReference type="SAM" id="SignalP"/>
    </source>
</evidence>
<evidence type="ECO:0000313" key="2">
    <source>
        <dbReference type="EMBL" id="MFD2205449.1"/>
    </source>
</evidence>
<sequence length="173" mass="19470">MIKFSKSLSIVAVLFVFLQSNQASADQDIEHYTIPPKAHGVILIDNLKEGNLIYMRGFVGKGTYFSRNKQGEVCSISPVPIIAGDFEETDISIHKNNHLKIVIYSSEISKLLFEGKQIESGDYDTENGRPLEALLIETGLPFSIPFILNPRRSWTSWFRGELKKPKCVLSNHS</sequence>
<feature type="signal peptide" evidence="1">
    <location>
        <begin position="1"/>
        <end position="25"/>
    </location>
</feature>
<proteinExistence type="predicted"/>
<dbReference type="RefSeq" id="WP_380250069.1">
    <property type="nucleotide sequence ID" value="NZ_JBHUII010000004.1"/>
</dbReference>
<comment type="caution">
    <text evidence="2">The sequence shown here is derived from an EMBL/GenBank/DDBJ whole genome shotgun (WGS) entry which is preliminary data.</text>
</comment>
<accession>A0ABW5BIU1</accession>
<dbReference type="Proteomes" id="UP001597294">
    <property type="component" value="Unassembled WGS sequence"/>
</dbReference>
<keyword evidence="3" id="KW-1185">Reference proteome</keyword>
<gene>
    <name evidence="2" type="ORF">ACFSKO_07500</name>
</gene>
<name>A0ABW5BIU1_9PROT</name>